<feature type="compositionally biased region" description="Acidic residues" evidence="1">
    <location>
        <begin position="12"/>
        <end position="22"/>
    </location>
</feature>
<dbReference type="PROSITE" id="PS50090">
    <property type="entry name" value="MYB_LIKE"/>
    <property type="match status" value="1"/>
</dbReference>
<evidence type="ECO:0008006" key="6">
    <source>
        <dbReference type="Google" id="ProtNLM"/>
    </source>
</evidence>
<protein>
    <recommendedName>
        <fullName evidence="6">Myb-like domain-containing protein</fullName>
    </recommendedName>
</protein>
<feature type="compositionally biased region" description="Polar residues" evidence="1">
    <location>
        <begin position="57"/>
        <end position="68"/>
    </location>
</feature>
<evidence type="ECO:0000313" key="5">
    <source>
        <dbReference type="Proteomes" id="UP001244341"/>
    </source>
</evidence>
<dbReference type="InterPro" id="IPR001005">
    <property type="entry name" value="SANT/Myb"/>
</dbReference>
<evidence type="ECO:0000259" key="2">
    <source>
        <dbReference type="PROSITE" id="PS50090"/>
    </source>
</evidence>
<proteinExistence type="predicted"/>
<dbReference type="PANTHER" id="PTHR46993">
    <property type="entry name" value="MYB TRANSCRIPTION FACTOR"/>
    <property type="match status" value="1"/>
</dbReference>
<evidence type="ECO:0000256" key="1">
    <source>
        <dbReference type="SAM" id="MobiDB-lite"/>
    </source>
</evidence>
<name>A0ABY8UGN4_TETOB</name>
<dbReference type="PROSITE" id="PS51294">
    <property type="entry name" value="HTH_MYB"/>
    <property type="match status" value="1"/>
</dbReference>
<dbReference type="InterPro" id="IPR017930">
    <property type="entry name" value="Myb_dom"/>
</dbReference>
<sequence>MEAADAAAAAAAEEESEEDAGDGEGAPRQRKQQLCGRGGAGKHQPRRRTVAWGDSISCGSIDSPQDTPGAQGPKSRAGAAGVAGLSGTLAAAAAAARRLDEKSKGQQQQGDAFDFREASSDEDEEGGAPAARPAPAPGPAGGHVRRRKVTRWSRAEEQLLATLVGRFGVGSWSAIRDAGGEGFAVIRTAVDLKDKWRNMMKARGEA</sequence>
<dbReference type="SMART" id="SM00717">
    <property type="entry name" value="SANT"/>
    <property type="match status" value="1"/>
</dbReference>
<dbReference type="Proteomes" id="UP001244341">
    <property type="component" value="Chromosome 11b"/>
</dbReference>
<dbReference type="EMBL" id="CP126218">
    <property type="protein sequence ID" value="WIA20315.1"/>
    <property type="molecule type" value="Genomic_DNA"/>
</dbReference>
<gene>
    <name evidence="4" type="ORF">OEZ85_006147</name>
</gene>
<reference evidence="4 5" key="1">
    <citation type="submission" date="2023-05" db="EMBL/GenBank/DDBJ databases">
        <title>A 100% complete, gapless, phased diploid assembly of the Scenedesmus obliquus UTEX 3031 genome.</title>
        <authorList>
            <person name="Biondi T.C."/>
            <person name="Hanschen E.R."/>
            <person name="Kwon T."/>
            <person name="Eng W."/>
            <person name="Kruse C.P.S."/>
            <person name="Koehler S.I."/>
            <person name="Kunde Y."/>
            <person name="Gleasner C.D."/>
            <person name="You Mak K.T."/>
            <person name="Polle J."/>
            <person name="Hovde B.T."/>
            <person name="Starkenburg S.R."/>
        </authorList>
    </citation>
    <scope>NUCLEOTIDE SEQUENCE [LARGE SCALE GENOMIC DNA]</scope>
    <source>
        <strain evidence="4 5">DOE0152z</strain>
    </source>
</reference>
<evidence type="ECO:0000313" key="4">
    <source>
        <dbReference type="EMBL" id="WIA20315.1"/>
    </source>
</evidence>
<accession>A0ABY8UGN4</accession>
<feature type="domain" description="HTH myb-type" evidence="3">
    <location>
        <begin position="146"/>
        <end position="204"/>
    </location>
</feature>
<dbReference type="SUPFAM" id="SSF46689">
    <property type="entry name" value="Homeodomain-like"/>
    <property type="match status" value="1"/>
</dbReference>
<evidence type="ECO:0000259" key="3">
    <source>
        <dbReference type="PROSITE" id="PS51294"/>
    </source>
</evidence>
<feature type="region of interest" description="Disordered" evidence="1">
    <location>
        <begin position="1"/>
        <end position="150"/>
    </location>
</feature>
<organism evidence="4 5">
    <name type="scientific">Tetradesmus obliquus</name>
    <name type="common">Green alga</name>
    <name type="synonym">Acutodesmus obliquus</name>
    <dbReference type="NCBI Taxonomy" id="3088"/>
    <lineage>
        <taxon>Eukaryota</taxon>
        <taxon>Viridiplantae</taxon>
        <taxon>Chlorophyta</taxon>
        <taxon>core chlorophytes</taxon>
        <taxon>Chlorophyceae</taxon>
        <taxon>CS clade</taxon>
        <taxon>Sphaeropleales</taxon>
        <taxon>Scenedesmaceae</taxon>
        <taxon>Tetradesmus</taxon>
    </lineage>
</organism>
<dbReference type="InterPro" id="IPR009057">
    <property type="entry name" value="Homeodomain-like_sf"/>
</dbReference>
<dbReference type="CDD" id="cd11660">
    <property type="entry name" value="SANT_TRF"/>
    <property type="match status" value="1"/>
</dbReference>
<dbReference type="Gene3D" id="1.10.246.220">
    <property type="match status" value="1"/>
</dbReference>
<feature type="compositionally biased region" description="Low complexity" evidence="1">
    <location>
        <begin position="1"/>
        <end position="11"/>
    </location>
</feature>
<feature type="domain" description="Myb-like" evidence="2">
    <location>
        <begin position="144"/>
        <end position="200"/>
    </location>
</feature>
<feature type="compositionally biased region" description="Low complexity" evidence="1">
    <location>
        <begin position="76"/>
        <end position="96"/>
    </location>
</feature>
<keyword evidence="5" id="KW-1185">Reference proteome</keyword>
<dbReference type="PANTHER" id="PTHR46993:SF4">
    <property type="entry name" value="MYB-LIKE HTH TRANSCRIPTIONAL REGULATOR FAMILY PROTEIN"/>
    <property type="match status" value="1"/>
</dbReference>
<dbReference type="Pfam" id="PF00249">
    <property type="entry name" value="Myb_DNA-binding"/>
    <property type="match status" value="1"/>
</dbReference>